<sequence length="212" mass="23303">MLRMNRYAGAERRALADALEAAGPDAPTLCEGWATRDLAAHVVLRERRPDVAVGLVVPALRGHVDRVLRARAATPYPQLLADLRQPPWWSPISNPLLDGALNATEFFVHHEDVRRGRAGWAPRELSPAYASAIWGQVRAMARWSLRRWRGAVLLDAPGYGQYRAGLGGEPVRVTGAPAELLLFLTGRQRDTRTQVTGTPVLADRLRGARLGV</sequence>
<dbReference type="EMBL" id="BMQC01000004">
    <property type="protein sequence ID" value="GGK22957.1"/>
    <property type="molecule type" value="Genomic_DNA"/>
</dbReference>
<dbReference type="Pfam" id="PF11716">
    <property type="entry name" value="MDMPI_N"/>
    <property type="match status" value="1"/>
</dbReference>
<dbReference type="InterPro" id="IPR034660">
    <property type="entry name" value="DinB/YfiT-like"/>
</dbReference>
<reference evidence="2" key="1">
    <citation type="journal article" date="2014" name="Int. J. Syst. Evol. Microbiol.">
        <title>Complete genome sequence of Corynebacterium casei LMG S-19264T (=DSM 44701T), isolated from a smear-ripened cheese.</title>
        <authorList>
            <consortium name="US DOE Joint Genome Institute (JGI-PGF)"/>
            <person name="Walter F."/>
            <person name="Albersmeier A."/>
            <person name="Kalinowski J."/>
            <person name="Ruckert C."/>
        </authorList>
    </citation>
    <scope>NUCLEOTIDE SEQUENCE</scope>
    <source>
        <strain evidence="2">JCM 3091</strain>
    </source>
</reference>
<dbReference type="InterPro" id="IPR024344">
    <property type="entry name" value="MDMPI_metal-binding"/>
</dbReference>
<gene>
    <name evidence="2" type="ORF">GCM10010124_14390</name>
</gene>
<reference evidence="2" key="2">
    <citation type="submission" date="2020-09" db="EMBL/GenBank/DDBJ databases">
        <authorList>
            <person name="Sun Q."/>
            <person name="Ohkuma M."/>
        </authorList>
    </citation>
    <scope>NUCLEOTIDE SEQUENCE</scope>
    <source>
        <strain evidence="2">JCM 3091</strain>
    </source>
</reference>
<dbReference type="SUPFAM" id="SSF109854">
    <property type="entry name" value="DinB/YfiT-like putative metalloenzymes"/>
    <property type="match status" value="1"/>
</dbReference>
<evidence type="ECO:0000313" key="3">
    <source>
        <dbReference type="Proteomes" id="UP000662200"/>
    </source>
</evidence>
<dbReference type="GO" id="GO:0046872">
    <property type="term" value="F:metal ion binding"/>
    <property type="evidence" value="ECO:0007669"/>
    <property type="project" value="InterPro"/>
</dbReference>
<name>A0A8J3BLE1_9ACTN</name>
<protein>
    <submittedName>
        <fullName evidence="2">TIGR03085 family protein</fullName>
    </submittedName>
</protein>
<dbReference type="InterPro" id="IPR017519">
    <property type="entry name" value="CHP03085"/>
</dbReference>
<dbReference type="Proteomes" id="UP000662200">
    <property type="component" value="Unassembled WGS sequence"/>
</dbReference>
<dbReference type="InterPro" id="IPR017517">
    <property type="entry name" value="Maleyloyr_isom"/>
</dbReference>
<organism evidence="2 3">
    <name type="scientific">Pilimelia terevasa</name>
    <dbReference type="NCBI Taxonomy" id="53372"/>
    <lineage>
        <taxon>Bacteria</taxon>
        <taxon>Bacillati</taxon>
        <taxon>Actinomycetota</taxon>
        <taxon>Actinomycetes</taxon>
        <taxon>Micromonosporales</taxon>
        <taxon>Micromonosporaceae</taxon>
        <taxon>Pilimelia</taxon>
    </lineage>
</organism>
<accession>A0A8J3BLE1</accession>
<evidence type="ECO:0000313" key="2">
    <source>
        <dbReference type="EMBL" id="GGK22957.1"/>
    </source>
</evidence>
<comment type="caution">
    <text evidence="2">The sequence shown here is derived from an EMBL/GenBank/DDBJ whole genome shotgun (WGS) entry which is preliminary data.</text>
</comment>
<dbReference type="AlphaFoldDB" id="A0A8J3BLE1"/>
<proteinExistence type="predicted"/>
<keyword evidence="3" id="KW-1185">Reference proteome</keyword>
<dbReference type="NCBIfam" id="TIGR03083">
    <property type="entry name" value="maleylpyruvate isomerase family mycothiol-dependent enzyme"/>
    <property type="match status" value="1"/>
</dbReference>
<dbReference type="NCBIfam" id="TIGR03085">
    <property type="entry name" value="TIGR03085 family metal-binding protein"/>
    <property type="match status" value="1"/>
</dbReference>
<evidence type="ECO:0000259" key="1">
    <source>
        <dbReference type="Pfam" id="PF11716"/>
    </source>
</evidence>
<feature type="domain" description="Mycothiol-dependent maleylpyruvate isomerase metal-binding" evidence="1">
    <location>
        <begin position="9"/>
        <end position="85"/>
    </location>
</feature>